<evidence type="ECO:0000313" key="7">
    <source>
        <dbReference type="Proteomes" id="UP000807115"/>
    </source>
</evidence>
<name>A0A921QUG7_SORBI</name>
<dbReference type="CDD" id="cd01837">
    <property type="entry name" value="SGNH_plant_lipase_like"/>
    <property type="match status" value="1"/>
</dbReference>
<evidence type="ECO:0000313" key="6">
    <source>
        <dbReference type="EMBL" id="KAG0528623.1"/>
    </source>
</evidence>
<evidence type="ECO:0000256" key="5">
    <source>
        <dbReference type="SAM" id="SignalP"/>
    </source>
</evidence>
<keyword evidence="4" id="KW-0325">Glycoprotein</keyword>
<keyword evidence="2 5" id="KW-0732">Signal</keyword>
<accession>A0A921QUG7</accession>
<gene>
    <name evidence="6" type="ORF">BDA96_05G027500</name>
</gene>
<evidence type="ECO:0000256" key="2">
    <source>
        <dbReference type="ARBA" id="ARBA00022729"/>
    </source>
</evidence>
<evidence type="ECO:0000256" key="4">
    <source>
        <dbReference type="ARBA" id="ARBA00023180"/>
    </source>
</evidence>
<dbReference type="InterPro" id="IPR036514">
    <property type="entry name" value="SGNH_hydro_sf"/>
</dbReference>
<feature type="signal peptide" evidence="5">
    <location>
        <begin position="1"/>
        <end position="30"/>
    </location>
</feature>
<evidence type="ECO:0008006" key="8">
    <source>
        <dbReference type="Google" id="ProtNLM"/>
    </source>
</evidence>
<dbReference type="EMBL" id="CM027684">
    <property type="protein sequence ID" value="KAG0528623.1"/>
    <property type="molecule type" value="Genomic_DNA"/>
</dbReference>
<protein>
    <recommendedName>
        <fullName evidence="8">GDSL esterase/lipase</fullName>
    </recommendedName>
</protein>
<reference evidence="6" key="1">
    <citation type="journal article" date="2019" name="BMC Genomics">
        <title>A new reference genome for Sorghum bicolor reveals high levels of sequence similarity between sweet and grain genotypes: implications for the genetics of sugar metabolism.</title>
        <authorList>
            <person name="Cooper E.A."/>
            <person name="Brenton Z.W."/>
            <person name="Flinn B.S."/>
            <person name="Jenkins J."/>
            <person name="Shu S."/>
            <person name="Flowers D."/>
            <person name="Luo F."/>
            <person name="Wang Y."/>
            <person name="Xia P."/>
            <person name="Barry K."/>
            <person name="Daum C."/>
            <person name="Lipzen A."/>
            <person name="Yoshinaga Y."/>
            <person name="Schmutz J."/>
            <person name="Saski C."/>
            <person name="Vermerris W."/>
            <person name="Kresovich S."/>
        </authorList>
    </citation>
    <scope>NUCLEOTIDE SEQUENCE</scope>
</reference>
<dbReference type="Proteomes" id="UP000807115">
    <property type="component" value="Chromosome 5"/>
</dbReference>
<sequence length="368" mass="40979">MSSSHLSISAPAVIIIVSIVLLLNSHVGSCSCYKRIFGFGDGTMDTGNFVHMLGKAPSRLKELPYGKTFFKNATGRMSDGRVLIDFYAQALQLPLIPPILPEKDSGQFPHGANFAVMGATALGAPLYPGSSLWCLGVQMGWFDEMVYLRATGDDARKHFLGDSDLVLMGEIGGNDYFAYFNAGNKPNGNAADEQITYVLTYIMHFVEELILDSGAKVFVIPNNFPVGCWASYLSRFHSDNPEDYDEHKCLRWLNNFTQKHNERLRWEVNRLRNFYPHVKLIYADYYGAAMEFIKNPGKFGIDDPIVACCGGDGPYHTSMECNSTTKIWGDPGRFANWDGMHMTEKAYNIIVQGVINGPFADPPFPRSC</sequence>
<dbReference type="GO" id="GO:0016788">
    <property type="term" value="F:hydrolase activity, acting on ester bonds"/>
    <property type="evidence" value="ECO:0007669"/>
    <property type="project" value="InterPro"/>
</dbReference>
<keyword evidence="3" id="KW-0378">Hydrolase</keyword>
<organism evidence="6 7">
    <name type="scientific">Sorghum bicolor</name>
    <name type="common">Sorghum</name>
    <name type="synonym">Sorghum vulgare</name>
    <dbReference type="NCBI Taxonomy" id="4558"/>
    <lineage>
        <taxon>Eukaryota</taxon>
        <taxon>Viridiplantae</taxon>
        <taxon>Streptophyta</taxon>
        <taxon>Embryophyta</taxon>
        <taxon>Tracheophyta</taxon>
        <taxon>Spermatophyta</taxon>
        <taxon>Magnoliopsida</taxon>
        <taxon>Liliopsida</taxon>
        <taxon>Poales</taxon>
        <taxon>Poaceae</taxon>
        <taxon>PACMAD clade</taxon>
        <taxon>Panicoideae</taxon>
        <taxon>Andropogonodae</taxon>
        <taxon>Andropogoneae</taxon>
        <taxon>Sorghinae</taxon>
        <taxon>Sorghum</taxon>
    </lineage>
</organism>
<proteinExistence type="inferred from homology"/>
<evidence type="ECO:0000256" key="3">
    <source>
        <dbReference type="ARBA" id="ARBA00022801"/>
    </source>
</evidence>
<dbReference type="SUPFAM" id="SSF52266">
    <property type="entry name" value="SGNH hydrolase"/>
    <property type="match status" value="1"/>
</dbReference>
<dbReference type="Gene3D" id="3.40.50.1110">
    <property type="entry name" value="SGNH hydrolase"/>
    <property type="match status" value="1"/>
</dbReference>
<comment type="similarity">
    <text evidence="1">Belongs to the 'GDSL' lipolytic enzyme family.</text>
</comment>
<reference evidence="6" key="2">
    <citation type="submission" date="2020-10" db="EMBL/GenBank/DDBJ databases">
        <authorList>
            <person name="Cooper E.A."/>
            <person name="Brenton Z.W."/>
            <person name="Flinn B.S."/>
            <person name="Jenkins J."/>
            <person name="Shu S."/>
            <person name="Flowers D."/>
            <person name="Luo F."/>
            <person name="Wang Y."/>
            <person name="Xia P."/>
            <person name="Barry K."/>
            <person name="Daum C."/>
            <person name="Lipzen A."/>
            <person name="Yoshinaga Y."/>
            <person name="Schmutz J."/>
            <person name="Saski C."/>
            <person name="Vermerris W."/>
            <person name="Kresovich S."/>
        </authorList>
    </citation>
    <scope>NUCLEOTIDE SEQUENCE</scope>
</reference>
<dbReference type="PANTHER" id="PTHR22835:SF549">
    <property type="entry name" value="GDSL ESTERASE_LIPASE"/>
    <property type="match status" value="1"/>
</dbReference>
<evidence type="ECO:0000256" key="1">
    <source>
        <dbReference type="ARBA" id="ARBA00008668"/>
    </source>
</evidence>
<comment type="caution">
    <text evidence="6">The sequence shown here is derived from an EMBL/GenBank/DDBJ whole genome shotgun (WGS) entry which is preliminary data.</text>
</comment>
<dbReference type="PANTHER" id="PTHR22835">
    <property type="entry name" value="ZINC FINGER FYVE DOMAIN CONTAINING PROTEIN"/>
    <property type="match status" value="1"/>
</dbReference>
<dbReference type="InterPro" id="IPR001087">
    <property type="entry name" value="GDSL"/>
</dbReference>
<dbReference type="Pfam" id="PF00657">
    <property type="entry name" value="Lipase_GDSL"/>
    <property type="match status" value="1"/>
</dbReference>
<dbReference type="InterPro" id="IPR035669">
    <property type="entry name" value="SGNH_plant_lipase-like"/>
</dbReference>
<feature type="chain" id="PRO_5036826793" description="GDSL esterase/lipase" evidence="5">
    <location>
        <begin position="31"/>
        <end position="368"/>
    </location>
</feature>
<dbReference type="AlphaFoldDB" id="A0A921QUG7"/>